<accession>A0A170WWH2</accession>
<sequence>MSYCLHRSRNYR</sequence>
<dbReference type="EMBL" id="GEMB01005023">
    <property type="protein sequence ID" value="JAR98283.1"/>
    <property type="molecule type" value="Transcribed_RNA"/>
</dbReference>
<protein>
    <submittedName>
        <fullName evidence="1">Cleavage stimulation factor subunit 1</fullName>
    </submittedName>
</protein>
<organism evidence="1">
    <name type="scientific">Triatoma infestans</name>
    <name type="common">Assassin bug</name>
    <dbReference type="NCBI Taxonomy" id="30076"/>
    <lineage>
        <taxon>Eukaryota</taxon>
        <taxon>Metazoa</taxon>
        <taxon>Ecdysozoa</taxon>
        <taxon>Arthropoda</taxon>
        <taxon>Hexapoda</taxon>
        <taxon>Insecta</taxon>
        <taxon>Pterygota</taxon>
        <taxon>Neoptera</taxon>
        <taxon>Paraneoptera</taxon>
        <taxon>Hemiptera</taxon>
        <taxon>Heteroptera</taxon>
        <taxon>Panheteroptera</taxon>
        <taxon>Cimicomorpha</taxon>
        <taxon>Reduviidae</taxon>
        <taxon>Triatominae</taxon>
        <taxon>Triatoma</taxon>
    </lineage>
</organism>
<proteinExistence type="predicted"/>
<name>A0A170WWH2_TRIIF</name>
<evidence type="ECO:0000313" key="1">
    <source>
        <dbReference type="EMBL" id="JAR98283.1"/>
    </source>
</evidence>
<reference evidence="1" key="2">
    <citation type="journal article" date="2017" name="J. Med. Entomol.">
        <title>Transcriptome Analysis of the Triatoma infestans (Hemiptera: Reduviidae) Integument.</title>
        <authorList>
            <person name="Calderon-Fernandez G.M."/>
            <person name="Moriconi D.E."/>
            <person name="Dulbecco A.B."/>
            <person name="Juarez M.P."/>
        </authorList>
    </citation>
    <scope>NUCLEOTIDE SEQUENCE</scope>
    <source>
        <strain evidence="1">Int1</strain>
        <tissue evidence="1">Integument</tissue>
    </source>
</reference>
<reference evidence="1" key="1">
    <citation type="submission" date="2016-04" db="EMBL/GenBank/DDBJ databases">
        <authorList>
            <person name="Calderon-Fernandez G.M.Sr."/>
        </authorList>
    </citation>
    <scope>NUCLEOTIDE SEQUENCE</scope>
    <source>
        <strain evidence="1">Int1</strain>
        <tissue evidence="1">Integument</tissue>
    </source>
</reference>